<organism evidence="1 2">
    <name type="scientific">Knufia peltigerae</name>
    <dbReference type="NCBI Taxonomy" id="1002370"/>
    <lineage>
        <taxon>Eukaryota</taxon>
        <taxon>Fungi</taxon>
        <taxon>Dikarya</taxon>
        <taxon>Ascomycota</taxon>
        <taxon>Pezizomycotina</taxon>
        <taxon>Eurotiomycetes</taxon>
        <taxon>Chaetothyriomycetidae</taxon>
        <taxon>Chaetothyriales</taxon>
        <taxon>Trichomeriaceae</taxon>
        <taxon>Knufia</taxon>
    </lineage>
</organism>
<sequence length="239" mass="27127">MALYTLRLRGQPKDAQSETAVSLKEVDIFGQEQLTEHFLCDINPEGQVPVLSCIGKSGNIPDSLKMTFYMASKYPELMPVAHEKQIRQLLIDLHALNYFSLSFPGRMDVIQGIVDSIKTRLEDPTISNRYRKALEFKLSIVQKTKVDGLIPTEVTRMEQQARDLLASLDRMVGEEKTWIFSDKPTALDAHLVVFIARMTDVGRENIIPEGLRKYGARARQNPDWTSMMEGRKTMVPKGN</sequence>
<gene>
    <name evidence="1" type="ORF">H2204_009978</name>
</gene>
<evidence type="ECO:0008006" key="3">
    <source>
        <dbReference type="Google" id="ProtNLM"/>
    </source>
</evidence>
<comment type="caution">
    <text evidence="1">The sequence shown here is derived from an EMBL/GenBank/DDBJ whole genome shotgun (WGS) entry which is preliminary data.</text>
</comment>
<dbReference type="InterPro" id="IPR036249">
    <property type="entry name" value="Thioredoxin-like_sf"/>
</dbReference>
<proteinExistence type="predicted"/>
<evidence type="ECO:0000313" key="1">
    <source>
        <dbReference type="EMBL" id="KAJ9626708.1"/>
    </source>
</evidence>
<dbReference type="Proteomes" id="UP001172681">
    <property type="component" value="Unassembled WGS sequence"/>
</dbReference>
<dbReference type="SUPFAM" id="SSF47616">
    <property type="entry name" value="GST C-terminal domain-like"/>
    <property type="match status" value="1"/>
</dbReference>
<evidence type="ECO:0000313" key="2">
    <source>
        <dbReference type="Proteomes" id="UP001172681"/>
    </source>
</evidence>
<dbReference type="InterPro" id="IPR036282">
    <property type="entry name" value="Glutathione-S-Trfase_C_sf"/>
</dbReference>
<dbReference type="AlphaFoldDB" id="A0AA38XX23"/>
<protein>
    <recommendedName>
        <fullName evidence="3">Glutathione S-transferase</fullName>
    </recommendedName>
</protein>
<dbReference type="EMBL" id="JAPDRN010000081">
    <property type="protein sequence ID" value="KAJ9626708.1"/>
    <property type="molecule type" value="Genomic_DNA"/>
</dbReference>
<dbReference type="Gene3D" id="1.20.1050.10">
    <property type="match status" value="1"/>
</dbReference>
<dbReference type="Gene3D" id="3.40.30.10">
    <property type="entry name" value="Glutaredoxin"/>
    <property type="match status" value="1"/>
</dbReference>
<keyword evidence="2" id="KW-1185">Reference proteome</keyword>
<accession>A0AA38XX23</accession>
<name>A0AA38XX23_9EURO</name>
<reference evidence="1" key="1">
    <citation type="submission" date="2022-10" db="EMBL/GenBank/DDBJ databases">
        <title>Culturing micro-colonial fungi from biological soil crusts in the Mojave desert and describing Neophaeococcomyces mojavensis, and introducing the new genera and species Taxawa tesnikishii.</title>
        <authorList>
            <person name="Kurbessoian T."/>
            <person name="Stajich J.E."/>
        </authorList>
    </citation>
    <scope>NUCLEOTIDE SEQUENCE</scope>
    <source>
        <strain evidence="1">TK_35</strain>
    </source>
</reference>
<dbReference type="SUPFAM" id="SSF52833">
    <property type="entry name" value="Thioredoxin-like"/>
    <property type="match status" value="1"/>
</dbReference>